<sequence>MSRISIIMAFVVVVYVASALGWLQPTDTNTTDAQSLNTTLPNKSKLNGTITDKERKKNERYLCKDRPRYRRCRASFTQWFDMGGNRCKSFTGCVYGGFDNPYKCDTVCGKNKRRRPRPRPRPKERN</sequence>
<protein>
    <submittedName>
        <fullName evidence="2">Pancreatic trypsin inhibitor</fullName>
    </submittedName>
</protein>
<feature type="signal peptide" evidence="1">
    <location>
        <begin position="1"/>
        <end position="19"/>
    </location>
</feature>
<reference evidence="2" key="1">
    <citation type="journal article" date="2016" name="Ticks Tick Borne Dis.">
        <title>De novo assembly and annotation of the salivary gland transcriptome of Rhipicephalus appendiculatus male and female ticks during blood feeding.</title>
        <authorList>
            <person name="de Castro M.H."/>
            <person name="de Klerk D."/>
            <person name="Pienaar R."/>
            <person name="Latif A.A."/>
            <person name="Rees D.J."/>
            <person name="Mans B.J."/>
        </authorList>
    </citation>
    <scope>NUCLEOTIDE SEQUENCE</scope>
    <source>
        <tissue evidence="2">Salivary glands</tissue>
    </source>
</reference>
<feature type="chain" id="PRO_5007286078" evidence="1">
    <location>
        <begin position="20"/>
        <end position="126"/>
    </location>
</feature>
<evidence type="ECO:0000313" key="2">
    <source>
        <dbReference type="EMBL" id="JAP81948.1"/>
    </source>
</evidence>
<name>A0A131YTL2_RHIAP</name>
<dbReference type="EMBL" id="GEDV01006609">
    <property type="protein sequence ID" value="JAP81948.1"/>
    <property type="molecule type" value="Transcribed_RNA"/>
</dbReference>
<keyword evidence="1" id="KW-0732">Signal</keyword>
<dbReference type="AlphaFoldDB" id="A0A131YTL2"/>
<organism evidence="2">
    <name type="scientific">Rhipicephalus appendiculatus</name>
    <name type="common">Brown ear tick</name>
    <dbReference type="NCBI Taxonomy" id="34631"/>
    <lineage>
        <taxon>Eukaryota</taxon>
        <taxon>Metazoa</taxon>
        <taxon>Ecdysozoa</taxon>
        <taxon>Arthropoda</taxon>
        <taxon>Chelicerata</taxon>
        <taxon>Arachnida</taxon>
        <taxon>Acari</taxon>
        <taxon>Parasitiformes</taxon>
        <taxon>Ixodida</taxon>
        <taxon>Ixodoidea</taxon>
        <taxon>Ixodidae</taxon>
        <taxon>Rhipicephalinae</taxon>
        <taxon>Rhipicephalus</taxon>
        <taxon>Rhipicephalus</taxon>
    </lineage>
</organism>
<proteinExistence type="predicted"/>
<accession>A0A131YTL2</accession>
<evidence type="ECO:0000256" key="1">
    <source>
        <dbReference type="SAM" id="SignalP"/>
    </source>
</evidence>